<organism evidence="4 5">
    <name type="scientific">Marinilabilia rubra</name>
    <dbReference type="NCBI Taxonomy" id="2162893"/>
    <lineage>
        <taxon>Bacteria</taxon>
        <taxon>Pseudomonadati</taxon>
        <taxon>Bacteroidota</taxon>
        <taxon>Bacteroidia</taxon>
        <taxon>Marinilabiliales</taxon>
        <taxon>Marinilabiliaceae</taxon>
        <taxon>Marinilabilia</taxon>
    </lineage>
</organism>
<keyword evidence="1" id="KW-0472">Membrane</keyword>
<evidence type="ECO:0000313" key="4">
    <source>
        <dbReference type="EMBL" id="PWD98881.1"/>
    </source>
</evidence>
<dbReference type="PIRSF" id="PIRSF018266">
    <property type="entry name" value="FecR"/>
    <property type="match status" value="1"/>
</dbReference>
<evidence type="ECO:0008006" key="6">
    <source>
        <dbReference type="Google" id="ProtNLM"/>
    </source>
</evidence>
<dbReference type="Gene3D" id="2.60.120.1440">
    <property type="match status" value="1"/>
</dbReference>
<dbReference type="GO" id="GO:0016989">
    <property type="term" value="F:sigma factor antagonist activity"/>
    <property type="evidence" value="ECO:0007669"/>
    <property type="project" value="TreeGrafter"/>
</dbReference>
<dbReference type="FunFam" id="2.60.120.1440:FF:000001">
    <property type="entry name" value="Putative anti-sigma factor"/>
    <property type="match status" value="1"/>
</dbReference>
<name>A0A2U2B726_9BACT</name>
<dbReference type="OrthoDB" id="643766at2"/>
<dbReference type="EMBL" id="QEWP01000010">
    <property type="protein sequence ID" value="PWD98881.1"/>
    <property type="molecule type" value="Genomic_DNA"/>
</dbReference>
<dbReference type="InterPro" id="IPR006860">
    <property type="entry name" value="FecR"/>
</dbReference>
<dbReference type="AlphaFoldDB" id="A0A2U2B726"/>
<dbReference type="PANTHER" id="PTHR30273:SF2">
    <property type="entry name" value="PROTEIN FECR"/>
    <property type="match status" value="1"/>
</dbReference>
<dbReference type="InterPro" id="IPR032508">
    <property type="entry name" value="FecR_C"/>
</dbReference>
<comment type="caution">
    <text evidence="4">The sequence shown here is derived from an EMBL/GenBank/DDBJ whole genome shotgun (WGS) entry which is preliminary data.</text>
</comment>
<proteinExistence type="predicted"/>
<evidence type="ECO:0000256" key="1">
    <source>
        <dbReference type="SAM" id="Phobius"/>
    </source>
</evidence>
<evidence type="ECO:0000259" key="2">
    <source>
        <dbReference type="Pfam" id="PF04773"/>
    </source>
</evidence>
<dbReference type="PANTHER" id="PTHR30273">
    <property type="entry name" value="PERIPLASMIC SIGNAL SENSOR AND SIGMA FACTOR ACTIVATOR FECR-RELATED"/>
    <property type="match status" value="1"/>
</dbReference>
<dbReference type="Pfam" id="PF04773">
    <property type="entry name" value="FecR"/>
    <property type="match status" value="1"/>
</dbReference>
<feature type="domain" description="FecR protein" evidence="2">
    <location>
        <begin position="122"/>
        <end position="212"/>
    </location>
</feature>
<evidence type="ECO:0000259" key="3">
    <source>
        <dbReference type="Pfam" id="PF16344"/>
    </source>
</evidence>
<gene>
    <name evidence="4" type="ORF">DDZ16_12830</name>
</gene>
<evidence type="ECO:0000313" key="5">
    <source>
        <dbReference type="Proteomes" id="UP000244956"/>
    </source>
</evidence>
<dbReference type="InterPro" id="IPR012373">
    <property type="entry name" value="Ferrdict_sens_TM"/>
</dbReference>
<sequence length="331" mass="38915">MKQENLEKLTKNFYLGLTSPLEEKALFDEIRENAASRNYFEAYENTYAQKHLNATSIQKEWDQFHSKYLNQSNVRKLQLIRNISRYAAVIGLAVLLATGYSLFEKWSQSREPMVWYETYVPRGEKTQITLPDGTKVWLNAETTLKYPAGNYMEDRRMQLSGEVYFEVEKNEDVPFVVQTSDYDVVVKGTSFNIMAYEDAECIETSLLSGSVEIRNIEGAAPDRRLKLKPGQKLIFDKEENRVTVKNTDLDGEVAWKDNLFMFSDVRFEELCRRLERWYDVDITLADQELREIRYTGNFKNEETIWQVLDVIKITTPIKYELKNRKLTIYKE</sequence>
<keyword evidence="1" id="KW-0812">Transmembrane</keyword>
<dbReference type="Gene3D" id="3.55.50.30">
    <property type="match status" value="1"/>
</dbReference>
<feature type="transmembrane region" description="Helical" evidence="1">
    <location>
        <begin position="83"/>
        <end position="103"/>
    </location>
</feature>
<dbReference type="Proteomes" id="UP000244956">
    <property type="component" value="Unassembled WGS sequence"/>
</dbReference>
<protein>
    <recommendedName>
        <fullName evidence="6">Anti-sigma factor</fullName>
    </recommendedName>
</protein>
<keyword evidence="5" id="KW-1185">Reference proteome</keyword>
<accession>A0A2U2B726</accession>
<reference evidence="4 5" key="1">
    <citation type="submission" date="2018-05" db="EMBL/GenBank/DDBJ databases">
        <title>Marinilabilia rubrum sp. nov., isolated from saltern sediment.</title>
        <authorList>
            <person name="Zhang R."/>
        </authorList>
    </citation>
    <scope>NUCLEOTIDE SEQUENCE [LARGE SCALE GENOMIC DNA]</scope>
    <source>
        <strain evidence="4 5">WTE16</strain>
    </source>
</reference>
<keyword evidence="1" id="KW-1133">Transmembrane helix</keyword>
<dbReference type="Pfam" id="PF16344">
    <property type="entry name" value="FecR_C"/>
    <property type="match status" value="1"/>
</dbReference>
<dbReference type="RefSeq" id="WP_109264880.1">
    <property type="nucleotide sequence ID" value="NZ_QEWP01000010.1"/>
</dbReference>
<feature type="domain" description="Protein FecR C-terminal" evidence="3">
    <location>
        <begin position="260"/>
        <end position="328"/>
    </location>
</feature>